<evidence type="ECO:0000313" key="3">
    <source>
        <dbReference type="Proteomes" id="UP000515220"/>
    </source>
</evidence>
<dbReference type="Proteomes" id="UP000515220">
    <property type="component" value="Chromosome"/>
</dbReference>
<evidence type="ECO:0000259" key="1">
    <source>
        <dbReference type="SMART" id="SM00901"/>
    </source>
</evidence>
<name>A0A6S6PIC6_ACEAC</name>
<sequence>MTQNNPDNVIKSFEDFLRVISGIEPDKGYFFRGEKRNDWQLIPKIGRITPKPPEKTGKFHFDLEYKSEVVDERGALARFKAAARPFLTTIPDNEWDWIALAQHHSLPTRLLDWTTNPLVALFFAIGDKVNEQWLSHECIGTPKYDGSAVFYIWRVKQPAIDTRDADLFNSWGYFFPTHVTSRISAQGGLFSIQKDPHEPFSSRITRYVIPFGVRNLIRDQLRIFGINQAFIYSDLDGLARDIQERITRL</sequence>
<dbReference type="EMBL" id="AP023326">
    <property type="protein sequence ID" value="BCI66445.1"/>
    <property type="molecule type" value="Genomic_DNA"/>
</dbReference>
<organism evidence="2 3">
    <name type="scientific">Acetobacter aceti</name>
    <dbReference type="NCBI Taxonomy" id="435"/>
    <lineage>
        <taxon>Bacteria</taxon>
        <taxon>Pseudomonadati</taxon>
        <taxon>Pseudomonadota</taxon>
        <taxon>Alphaproteobacteria</taxon>
        <taxon>Acetobacterales</taxon>
        <taxon>Acetobacteraceae</taxon>
        <taxon>Acetobacter</taxon>
        <taxon>Acetobacter subgen. Acetobacter</taxon>
    </lineage>
</organism>
<dbReference type="Pfam" id="PF08867">
    <property type="entry name" value="FRG"/>
    <property type="match status" value="1"/>
</dbReference>
<accession>A0A6S6PIC6</accession>
<proteinExistence type="predicted"/>
<protein>
    <submittedName>
        <fullName evidence="2">FRG domain-containing protein</fullName>
    </submittedName>
</protein>
<dbReference type="InterPro" id="IPR014966">
    <property type="entry name" value="FRG-dom"/>
</dbReference>
<reference evidence="2 3" key="1">
    <citation type="submission" date="2020-07" db="EMBL/GenBank/DDBJ databases">
        <title>Complete Genome Sequence of an acetic acid bacterium, Acetobacter aceti JCM20276.</title>
        <authorList>
            <person name="Hirose Y."/>
            <person name="Mihara H."/>
        </authorList>
    </citation>
    <scope>NUCLEOTIDE SEQUENCE [LARGE SCALE GENOMIC DNA]</scope>
    <source>
        <strain evidence="2 3">JCM20276</strain>
    </source>
</reference>
<dbReference type="AlphaFoldDB" id="A0A6S6PIC6"/>
<dbReference type="RefSeq" id="WP_099347653.1">
    <property type="nucleotide sequence ID" value="NZ_AP023326.1"/>
</dbReference>
<evidence type="ECO:0000313" key="2">
    <source>
        <dbReference type="EMBL" id="BCI66445.1"/>
    </source>
</evidence>
<feature type="domain" description="FRG" evidence="1">
    <location>
        <begin position="25"/>
        <end position="133"/>
    </location>
</feature>
<dbReference type="SMART" id="SM00901">
    <property type="entry name" value="FRG"/>
    <property type="match status" value="1"/>
</dbReference>
<gene>
    <name evidence="2" type="ORF">AAJCM20276_10690</name>
</gene>